<dbReference type="Pfam" id="PF05192">
    <property type="entry name" value="MutS_III"/>
    <property type="match status" value="1"/>
</dbReference>
<evidence type="ECO:0000256" key="7">
    <source>
        <dbReference type="SAM" id="MobiDB-lite"/>
    </source>
</evidence>
<dbReference type="PANTHER" id="PTHR11361">
    <property type="entry name" value="DNA MISMATCH REPAIR PROTEIN MUTS FAMILY MEMBER"/>
    <property type="match status" value="1"/>
</dbReference>
<keyword evidence="10" id="KW-1185">Reference proteome</keyword>
<dbReference type="Gene3D" id="3.40.50.300">
    <property type="entry name" value="P-loop containing nucleotide triphosphate hydrolases"/>
    <property type="match status" value="1"/>
</dbReference>
<keyword evidence="2" id="KW-0547">Nucleotide-binding</keyword>
<reference evidence="9 10" key="1">
    <citation type="journal article" date="2022" name="bioRxiv">
        <title>Genomics of Preaxostyla Flagellates Illuminates Evolutionary Transitions and the Path Towards Mitochondrial Loss.</title>
        <authorList>
            <person name="Novak L.V.F."/>
            <person name="Treitli S.C."/>
            <person name="Pyrih J."/>
            <person name="Halakuc P."/>
            <person name="Pipaliya S.V."/>
            <person name="Vacek V."/>
            <person name="Brzon O."/>
            <person name="Soukal P."/>
            <person name="Eme L."/>
            <person name="Dacks J.B."/>
            <person name="Karnkowska A."/>
            <person name="Elias M."/>
            <person name="Hampl V."/>
        </authorList>
    </citation>
    <scope>NUCLEOTIDE SEQUENCE [LARGE SCALE GENOMIC DNA]</scope>
    <source>
        <strain evidence="9">NAU3</strain>
        <tissue evidence="9">Gut</tissue>
    </source>
</reference>
<dbReference type="Gene3D" id="1.10.1420.10">
    <property type="match status" value="2"/>
</dbReference>
<dbReference type="InterPro" id="IPR007861">
    <property type="entry name" value="DNA_mismatch_repair_MutS_clamp"/>
</dbReference>
<gene>
    <name evidence="9" type="ORF">BLNAU_15048</name>
</gene>
<dbReference type="InterPro" id="IPR027417">
    <property type="entry name" value="P-loop_NTPase"/>
</dbReference>
<organism evidence="9 10">
    <name type="scientific">Blattamonas nauphoetae</name>
    <dbReference type="NCBI Taxonomy" id="2049346"/>
    <lineage>
        <taxon>Eukaryota</taxon>
        <taxon>Metamonada</taxon>
        <taxon>Preaxostyla</taxon>
        <taxon>Oxymonadida</taxon>
        <taxon>Blattamonas</taxon>
    </lineage>
</organism>
<feature type="domain" description="DNA mismatch repair proteins mutS family" evidence="8">
    <location>
        <begin position="1148"/>
        <end position="1164"/>
    </location>
</feature>
<dbReference type="SMART" id="SM00534">
    <property type="entry name" value="MUTSac"/>
    <property type="match status" value="1"/>
</dbReference>
<proteinExistence type="inferred from homology"/>
<keyword evidence="6" id="KW-0175">Coiled coil</keyword>
<dbReference type="InterPro" id="IPR045076">
    <property type="entry name" value="MutS"/>
</dbReference>
<dbReference type="PANTHER" id="PTHR11361:SF148">
    <property type="entry name" value="DNA MISMATCH REPAIR PROTEIN MSH6"/>
    <property type="match status" value="1"/>
</dbReference>
<dbReference type="SUPFAM" id="SSF55271">
    <property type="entry name" value="DNA repair protein MutS, domain I"/>
    <property type="match status" value="1"/>
</dbReference>
<dbReference type="InterPro" id="IPR000432">
    <property type="entry name" value="DNA_mismatch_repair_MutS_C"/>
</dbReference>
<comment type="caution">
    <text evidence="9">The sequence shown here is derived from an EMBL/GenBank/DDBJ whole genome shotgun (WGS) entry which is preliminary data.</text>
</comment>
<dbReference type="InterPro" id="IPR007696">
    <property type="entry name" value="DNA_mismatch_repair_MutS_core"/>
</dbReference>
<feature type="region of interest" description="Disordered" evidence="7">
    <location>
        <begin position="127"/>
        <end position="194"/>
    </location>
</feature>
<dbReference type="Pfam" id="PF05190">
    <property type="entry name" value="MutS_IV"/>
    <property type="match status" value="1"/>
</dbReference>
<evidence type="ECO:0000256" key="4">
    <source>
        <dbReference type="ARBA" id="ARBA00022840"/>
    </source>
</evidence>
<accession>A0ABQ9XFC9</accession>
<sequence length="1357" mass="150152">MAAFFQPKSPSVPNSPPTSPQIRNDPTQSPKKPANSLFSKIHSSSTKARATVLSFVPKPTNLPPETDHHDQPTYVAKDQDALDSAGLAIETVESWELPDNSPEDNLSLPTQTNPAVLNQITPIKRSKVGLSPVNSPKIDDHPELDTSFHSPRLSSPPINPTVQSPKSTQFANPYTPQTSAKAFPPSSFERSSSPVASGRLDWLEYPLDSQMRPTTHPDYDASTIYIPPAELSKLTPFERQYWLIKRNKYDYVLFFQKGKFYELYEKDADIGARVLDLKMVSRVNMRMCGVPEVRFADWAKKLLRLGYKVARVDEIGDTSDEDETGTPIKKKPAASKVQQRELTQIYTRGTIVDPDMQEEMDRTYLLCVIEGDAPLDNVTLETPIEVEVGSQNTHTSTRHTSFGVCLLDAAFSTLYVGEFNDDACLSALSSLISINSVSEALLCHKHTVSDTVTLSINNLRQMLTDNSTISEKDEAFFSATDGGTFLAEYLAQHDSEFDESTKLQFSKPSNLFKSALGACMNYLKQHSLDQILLPSATLTPLSRLFLINDSNFLIMDSATITNLEIFSRSATKNTQTQSTQDGTLWSVLNHTSLPCGKRLLREWVSHPLRQVNAINTRLDSVETLVNDEESTCLSEMLKDLASSAKFDGERIVSRLKTAVKSCQEDVRRHRLQNIDENSEDEEVPVPPSSSPSGQTEYVHPKHLPPPSTAMQQALTSLTAHGGGVRLAMFIQLLEQLVTMESAVTNATIQNWSRSKMADPSARRLVELMTVEGTPDPTDPNGQRTFGQFPNVKEILRFFTGALSSTKNDSSSITQMTKTMLFSKVSADGKKSRRTFTGEASSSIAVPSRGLDPKYDEICDELEEISAALDTHVKEAQKLLTQSQLSDGTSRFRNDSRICLKTIGNDPCQLEVPEQYVDRVPDDWDLLSKTKDVRRYWTPFIKQAISRLSELNIKRESRCRHFASRMQVLFCEYHSLWSRLYSIVAEIDCLVSLAIASKALNGTRPTIVPPSGEEDSAVFDSKDVVHPCYVGGITSSFNRSLGKQQGRSERGTNSTFIPNDISVGGLSPSLLLLTGPNMGGKSVFLKTTALCCVLAQIGCFVPARSCSLTPIDRIFVRAGATDRIMIGQSTLFVEMLETAQTLNHATKNSLVILDELGRGTATHDGAAIAYAVLKDLVTRVGCRTLVATHHHSLAMKMAEIGNVQLCYMACQTIGNPDDDKTPQDVIFLYKVVPGICPRSFGMNVARLAGMPDGVVEKANQKAKELERNDKRNVMSDVAQTSEDGTTLPPMAVSLFSRLNNLSLKAKTLQRRLDEANNQQNTEEIEFIQSQMHHCVDELHTLSKMAAEVVQAHPKAFSH</sequence>
<dbReference type="Proteomes" id="UP001281761">
    <property type="component" value="Unassembled WGS sequence"/>
</dbReference>
<dbReference type="InterPro" id="IPR016151">
    <property type="entry name" value="DNA_mismatch_repair_MutS_N"/>
</dbReference>
<evidence type="ECO:0000313" key="10">
    <source>
        <dbReference type="Proteomes" id="UP001281761"/>
    </source>
</evidence>
<dbReference type="SUPFAM" id="SSF52540">
    <property type="entry name" value="P-loop containing nucleoside triphosphate hydrolases"/>
    <property type="match status" value="1"/>
</dbReference>
<dbReference type="SUPFAM" id="SSF53150">
    <property type="entry name" value="DNA repair protein MutS, domain II"/>
    <property type="match status" value="1"/>
</dbReference>
<dbReference type="EMBL" id="JARBJD010000144">
    <property type="protein sequence ID" value="KAK2950013.1"/>
    <property type="molecule type" value="Genomic_DNA"/>
</dbReference>
<feature type="region of interest" description="Disordered" evidence="7">
    <location>
        <begin position="670"/>
        <end position="708"/>
    </location>
</feature>
<dbReference type="Gene3D" id="3.40.1170.10">
    <property type="entry name" value="DNA repair protein MutS, domain I"/>
    <property type="match status" value="1"/>
</dbReference>
<feature type="compositionally biased region" description="Polar residues" evidence="7">
    <location>
        <begin position="160"/>
        <end position="180"/>
    </location>
</feature>
<feature type="coiled-coil region" evidence="6">
    <location>
        <begin position="1297"/>
        <end position="1324"/>
    </location>
</feature>
<keyword evidence="4" id="KW-0067">ATP-binding</keyword>
<evidence type="ECO:0000256" key="6">
    <source>
        <dbReference type="SAM" id="Coils"/>
    </source>
</evidence>
<dbReference type="InterPro" id="IPR007695">
    <property type="entry name" value="DNA_mismatch_repair_MutS-lik_N"/>
</dbReference>
<dbReference type="SMART" id="SM00533">
    <property type="entry name" value="MUTSd"/>
    <property type="match status" value="1"/>
</dbReference>
<dbReference type="InterPro" id="IPR036678">
    <property type="entry name" value="MutS_con_dom_sf"/>
</dbReference>
<feature type="region of interest" description="Disordered" evidence="7">
    <location>
        <begin position="1"/>
        <end position="46"/>
    </location>
</feature>
<keyword evidence="5" id="KW-0238">DNA-binding</keyword>
<evidence type="ECO:0000256" key="1">
    <source>
        <dbReference type="ARBA" id="ARBA00006271"/>
    </source>
</evidence>
<dbReference type="Pfam" id="PF01624">
    <property type="entry name" value="MutS_I"/>
    <property type="match status" value="1"/>
</dbReference>
<feature type="compositionally biased region" description="Basic and acidic residues" evidence="7">
    <location>
        <begin position="137"/>
        <end position="146"/>
    </location>
</feature>
<feature type="compositionally biased region" description="Low complexity" evidence="7">
    <location>
        <begin position="184"/>
        <end position="194"/>
    </location>
</feature>
<protein>
    <submittedName>
        <fullName evidence="9">DNA mismatch repair protein MSH6</fullName>
    </submittedName>
</protein>
<evidence type="ECO:0000256" key="5">
    <source>
        <dbReference type="ARBA" id="ARBA00023125"/>
    </source>
</evidence>
<evidence type="ECO:0000256" key="2">
    <source>
        <dbReference type="ARBA" id="ARBA00022741"/>
    </source>
</evidence>
<evidence type="ECO:0000313" key="9">
    <source>
        <dbReference type="EMBL" id="KAK2950013.1"/>
    </source>
</evidence>
<dbReference type="InterPro" id="IPR036187">
    <property type="entry name" value="DNA_mismatch_repair_MutS_sf"/>
</dbReference>
<comment type="similarity">
    <text evidence="1">Belongs to the DNA mismatch repair MutS family.</text>
</comment>
<name>A0ABQ9XFC9_9EUKA</name>
<evidence type="ECO:0000256" key="3">
    <source>
        <dbReference type="ARBA" id="ARBA00022763"/>
    </source>
</evidence>
<dbReference type="PROSITE" id="PS00486">
    <property type="entry name" value="DNA_MISMATCH_REPAIR_2"/>
    <property type="match status" value="1"/>
</dbReference>
<dbReference type="SUPFAM" id="SSF48334">
    <property type="entry name" value="DNA repair protein MutS, domain III"/>
    <property type="match status" value="1"/>
</dbReference>
<feature type="compositionally biased region" description="Polar residues" evidence="7">
    <location>
        <begin position="21"/>
        <end position="46"/>
    </location>
</feature>
<evidence type="ECO:0000259" key="8">
    <source>
        <dbReference type="PROSITE" id="PS00486"/>
    </source>
</evidence>
<keyword evidence="3" id="KW-0227">DNA damage</keyword>
<dbReference type="Gene3D" id="3.30.420.110">
    <property type="entry name" value="MutS, connector domain"/>
    <property type="match status" value="1"/>
</dbReference>
<dbReference type="Pfam" id="PF00488">
    <property type="entry name" value="MutS_V"/>
    <property type="match status" value="1"/>
</dbReference>